<evidence type="ECO:0000313" key="2">
    <source>
        <dbReference type="Proteomes" id="UP001157440"/>
    </source>
</evidence>
<proteinExistence type="predicted"/>
<gene>
    <name evidence="1" type="ORF">GCM10007890_48140</name>
</gene>
<evidence type="ECO:0008006" key="3">
    <source>
        <dbReference type="Google" id="ProtNLM"/>
    </source>
</evidence>
<name>A0AA37TKS6_9HYPH</name>
<protein>
    <recommendedName>
        <fullName evidence="3">HTH cro/C1-type domain-containing protein</fullName>
    </recommendedName>
</protein>
<dbReference type="RefSeq" id="WP_043075270.1">
    <property type="nucleotide sequence ID" value="NZ_BPQZ01000003.1"/>
</dbReference>
<dbReference type="Proteomes" id="UP001157440">
    <property type="component" value="Unassembled WGS sequence"/>
</dbReference>
<reference evidence="2" key="1">
    <citation type="journal article" date="2019" name="Int. J. Syst. Evol. Microbiol.">
        <title>The Global Catalogue of Microorganisms (GCM) 10K type strain sequencing project: providing services to taxonomists for standard genome sequencing and annotation.</title>
        <authorList>
            <consortium name="The Broad Institute Genomics Platform"/>
            <consortium name="The Broad Institute Genome Sequencing Center for Infectious Disease"/>
            <person name="Wu L."/>
            <person name="Ma J."/>
        </authorList>
    </citation>
    <scope>NUCLEOTIDE SEQUENCE [LARGE SCALE GENOMIC DNA]</scope>
    <source>
        <strain evidence="2">NBRC 103632</strain>
    </source>
</reference>
<accession>A0AA37TKS6</accession>
<sequence>MKSKEIIERLAAMPPRPPGVPAVPPIELVAMVTRMGRSLRQWKKETLADFACVSLSTIERVERAEPVGVESLDRVALALGYEKGAFTAARIPIPREQAAAEFVEEMGNLEAVPVRPFLTHRQVRMVAGTQAFLIHRPELGPAYDADVEALTEWIDLVSWVMGPHSIGGGEFNRRRDLCGNVLASVSELRRRGVTVLVAVMEAPIPGIPDWKVAIISLTPRLSDPGATNRRTILVDRRLVQPGPGYLPHLA</sequence>
<dbReference type="AlphaFoldDB" id="A0AA37TKS6"/>
<keyword evidence="2" id="KW-1185">Reference proteome</keyword>
<dbReference type="EMBL" id="BSPL01000023">
    <property type="protein sequence ID" value="GLS72799.1"/>
    <property type="molecule type" value="Genomic_DNA"/>
</dbReference>
<organism evidence="1 2">
    <name type="scientific">Methylobacterium tardum</name>
    <dbReference type="NCBI Taxonomy" id="374432"/>
    <lineage>
        <taxon>Bacteria</taxon>
        <taxon>Pseudomonadati</taxon>
        <taxon>Pseudomonadota</taxon>
        <taxon>Alphaproteobacteria</taxon>
        <taxon>Hyphomicrobiales</taxon>
        <taxon>Methylobacteriaceae</taxon>
        <taxon>Methylobacterium</taxon>
    </lineage>
</organism>
<evidence type="ECO:0000313" key="1">
    <source>
        <dbReference type="EMBL" id="GLS72799.1"/>
    </source>
</evidence>
<comment type="caution">
    <text evidence="1">The sequence shown here is derived from an EMBL/GenBank/DDBJ whole genome shotgun (WGS) entry which is preliminary data.</text>
</comment>